<evidence type="ECO:0000256" key="1">
    <source>
        <dbReference type="ARBA" id="ARBA00005272"/>
    </source>
</evidence>
<dbReference type="PANTHER" id="PTHR43706:SF47">
    <property type="entry name" value="EXTERNAL NADH-UBIQUINONE OXIDOREDUCTASE 1, MITOCHONDRIAL-RELATED"/>
    <property type="match status" value="1"/>
</dbReference>
<protein>
    <recommendedName>
        <fullName evidence="2">NADH:ubiquinone reductase (non-electrogenic)</fullName>
        <ecNumber evidence="2">1.6.5.9</ecNumber>
    </recommendedName>
</protein>
<evidence type="ECO:0000256" key="5">
    <source>
        <dbReference type="ARBA" id="ARBA00023002"/>
    </source>
</evidence>
<evidence type="ECO:0000256" key="6">
    <source>
        <dbReference type="ARBA" id="ARBA00023027"/>
    </source>
</evidence>
<proteinExistence type="inferred from homology"/>
<keyword evidence="3" id="KW-0285">Flavoprotein</keyword>
<dbReference type="EC" id="1.6.5.9" evidence="2"/>
<evidence type="ECO:0000313" key="10">
    <source>
        <dbReference type="Proteomes" id="UP000811246"/>
    </source>
</evidence>
<comment type="catalytic activity">
    <reaction evidence="8">
        <text>a ubiquinone + NADH + H(+) = a ubiquinol + NAD(+)</text>
        <dbReference type="Rhea" id="RHEA:23152"/>
        <dbReference type="Rhea" id="RHEA-COMP:9565"/>
        <dbReference type="Rhea" id="RHEA-COMP:9566"/>
        <dbReference type="ChEBI" id="CHEBI:15378"/>
        <dbReference type="ChEBI" id="CHEBI:16389"/>
        <dbReference type="ChEBI" id="CHEBI:17976"/>
        <dbReference type="ChEBI" id="CHEBI:57540"/>
        <dbReference type="ChEBI" id="CHEBI:57945"/>
    </reaction>
</comment>
<evidence type="ECO:0000256" key="4">
    <source>
        <dbReference type="ARBA" id="ARBA00022827"/>
    </source>
</evidence>
<accession>A0A922JRI9</accession>
<keyword evidence="6" id="KW-0520">NAD</keyword>
<evidence type="ECO:0000256" key="7">
    <source>
        <dbReference type="ARBA" id="ARBA00047599"/>
    </source>
</evidence>
<gene>
    <name evidence="9" type="ORF">I3842_04G120500</name>
</gene>
<evidence type="ECO:0000313" key="9">
    <source>
        <dbReference type="EMBL" id="KAG6717848.1"/>
    </source>
</evidence>
<comment type="catalytic activity">
    <reaction evidence="7">
        <text>a quinone + NADH + H(+) = a quinol + NAD(+)</text>
        <dbReference type="Rhea" id="RHEA:46160"/>
        <dbReference type="ChEBI" id="CHEBI:15378"/>
        <dbReference type="ChEBI" id="CHEBI:24646"/>
        <dbReference type="ChEBI" id="CHEBI:57540"/>
        <dbReference type="ChEBI" id="CHEBI:57945"/>
        <dbReference type="ChEBI" id="CHEBI:132124"/>
        <dbReference type="EC" id="1.6.5.9"/>
    </reaction>
</comment>
<keyword evidence="5" id="KW-0560">Oxidoreductase</keyword>
<dbReference type="GO" id="GO:0050136">
    <property type="term" value="F:NADH dehydrogenase (quinone) (non-electrogenic) activity"/>
    <property type="evidence" value="ECO:0007669"/>
    <property type="project" value="UniProtKB-EC"/>
</dbReference>
<keyword evidence="4" id="KW-0274">FAD</keyword>
<organism evidence="9 10">
    <name type="scientific">Carya illinoinensis</name>
    <name type="common">Pecan</name>
    <dbReference type="NCBI Taxonomy" id="32201"/>
    <lineage>
        <taxon>Eukaryota</taxon>
        <taxon>Viridiplantae</taxon>
        <taxon>Streptophyta</taxon>
        <taxon>Embryophyta</taxon>
        <taxon>Tracheophyta</taxon>
        <taxon>Spermatophyta</taxon>
        <taxon>Magnoliopsida</taxon>
        <taxon>eudicotyledons</taxon>
        <taxon>Gunneridae</taxon>
        <taxon>Pentapetalae</taxon>
        <taxon>rosids</taxon>
        <taxon>fabids</taxon>
        <taxon>Fagales</taxon>
        <taxon>Juglandaceae</taxon>
        <taxon>Carya</taxon>
    </lineage>
</organism>
<sequence length="166" mass="18400">MIKSGYSLFERASRTFRNHPTLSKLLLVSTVSGGGYLVASSDGRPYNGDKHIHSSSDEGKKKKVVVLGTGCAGTSFLRNLSNPSYDVHVVSPRNYFVFSPLLPSLTCGTVEARSIIDPIRTILLTRKAMMSTSKKLIVTRLIQRKRKSIVNLVRTQMCGVRRMNLL</sequence>
<dbReference type="PANTHER" id="PTHR43706">
    <property type="entry name" value="NADH DEHYDROGENASE"/>
    <property type="match status" value="1"/>
</dbReference>
<comment type="caution">
    <text evidence="9">The sequence shown here is derived from an EMBL/GenBank/DDBJ whole genome shotgun (WGS) entry which is preliminary data.</text>
</comment>
<evidence type="ECO:0000256" key="3">
    <source>
        <dbReference type="ARBA" id="ARBA00022630"/>
    </source>
</evidence>
<dbReference type="GO" id="GO:0005739">
    <property type="term" value="C:mitochondrion"/>
    <property type="evidence" value="ECO:0007669"/>
    <property type="project" value="TreeGrafter"/>
</dbReference>
<dbReference type="EMBL" id="CM031828">
    <property type="protein sequence ID" value="KAG6717848.1"/>
    <property type="molecule type" value="Genomic_DNA"/>
</dbReference>
<comment type="similarity">
    <text evidence="1">Belongs to the NADH dehydrogenase family.</text>
</comment>
<evidence type="ECO:0000256" key="8">
    <source>
        <dbReference type="ARBA" id="ARBA00049010"/>
    </source>
</evidence>
<reference evidence="9" key="1">
    <citation type="submission" date="2021-01" db="EMBL/GenBank/DDBJ databases">
        <authorList>
            <person name="Lovell J.T."/>
            <person name="Bentley N."/>
            <person name="Bhattarai G."/>
            <person name="Jenkins J.W."/>
            <person name="Sreedasyam A."/>
            <person name="Alarcon Y."/>
            <person name="Bock C."/>
            <person name="Boston L."/>
            <person name="Carlson J."/>
            <person name="Cervantes K."/>
            <person name="Clermont K."/>
            <person name="Krom N."/>
            <person name="Kubenka K."/>
            <person name="Mamidi S."/>
            <person name="Mattison C."/>
            <person name="Monteros M."/>
            <person name="Pisani C."/>
            <person name="Plott C."/>
            <person name="Rajasekar S."/>
            <person name="Rhein H.S."/>
            <person name="Rohla C."/>
            <person name="Song M."/>
            <person name="Hilaire R.S."/>
            <person name="Shu S."/>
            <person name="Wells L."/>
            <person name="Wang X."/>
            <person name="Webber J."/>
            <person name="Heerema R.J."/>
            <person name="Klein P."/>
            <person name="Conner P."/>
            <person name="Grauke L."/>
            <person name="Grimwood J."/>
            <person name="Schmutz J."/>
            <person name="Randall J.J."/>
        </authorList>
    </citation>
    <scope>NUCLEOTIDE SEQUENCE</scope>
    <source>
        <tissue evidence="9">Leaf</tissue>
    </source>
</reference>
<dbReference type="AlphaFoldDB" id="A0A922JRI9"/>
<dbReference type="InterPro" id="IPR045024">
    <property type="entry name" value="NDH-2"/>
</dbReference>
<name>A0A922JRI9_CARIL</name>
<dbReference type="Proteomes" id="UP000811246">
    <property type="component" value="Chromosome 4"/>
</dbReference>
<evidence type="ECO:0000256" key="2">
    <source>
        <dbReference type="ARBA" id="ARBA00012637"/>
    </source>
</evidence>